<dbReference type="EMBL" id="CAXLJM020000045">
    <property type="protein sequence ID" value="CAL8110471.1"/>
    <property type="molecule type" value="Genomic_DNA"/>
</dbReference>
<dbReference type="PANTHER" id="PTHR11733">
    <property type="entry name" value="ZINC METALLOPROTEASE FAMILY M13 NEPRILYSIN-RELATED"/>
    <property type="match status" value="1"/>
</dbReference>
<dbReference type="PROSITE" id="PS51885">
    <property type="entry name" value="NEPRILYSIN"/>
    <property type="match status" value="1"/>
</dbReference>
<keyword evidence="9" id="KW-0175">Coiled coil</keyword>
<dbReference type="SUPFAM" id="SSF55486">
    <property type="entry name" value="Metalloproteases ('zincins'), catalytic domain"/>
    <property type="match status" value="1"/>
</dbReference>
<keyword evidence="6" id="KW-0378">Hydrolase</keyword>
<dbReference type="Pfam" id="PF01431">
    <property type="entry name" value="Peptidase_M13"/>
    <property type="match status" value="1"/>
</dbReference>
<evidence type="ECO:0000256" key="3">
    <source>
        <dbReference type="ARBA" id="ARBA00007357"/>
    </source>
</evidence>
<evidence type="ECO:0000256" key="8">
    <source>
        <dbReference type="ARBA" id="ARBA00023049"/>
    </source>
</evidence>
<comment type="caution">
    <text evidence="12">The sequence shown here is derived from an EMBL/GenBank/DDBJ whole genome shotgun (WGS) entry which is preliminary data.</text>
</comment>
<dbReference type="Gene3D" id="3.40.390.10">
    <property type="entry name" value="Collagenase (Catalytic Domain)"/>
    <property type="match status" value="1"/>
</dbReference>
<gene>
    <name evidence="12" type="ORF">ODALV1_LOCUS14277</name>
</gene>
<dbReference type="InterPro" id="IPR024079">
    <property type="entry name" value="MetalloPept_cat_dom_sf"/>
</dbReference>
<keyword evidence="4" id="KW-0645">Protease</keyword>
<feature type="coiled-coil region" evidence="9">
    <location>
        <begin position="24"/>
        <end position="51"/>
    </location>
</feature>
<dbReference type="InterPro" id="IPR042089">
    <property type="entry name" value="Peptidase_M13_dom_2"/>
</dbReference>
<keyword evidence="8" id="KW-0482">Metalloprotease</keyword>
<evidence type="ECO:0000256" key="9">
    <source>
        <dbReference type="SAM" id="Coils"/>
    </source>
</evidence>
<reference evidence="12 13" key="1">
    <citation type="submission" date="2024-08" db="EMBL/GenBank/DDBJ databases">
        <authorList>
            <person name="Cucini C."/>
            <person name="Frati F."/>
        </authorList>
    </citation>
    <scope>NUCLEOTIDE SEQUENCE [LARGE SCALE GENOMIC DNA]</scope>
</reference>
<protein>
    <recommendedName>
        <fullName evidence="14">Endothelin-converting enzyme 1</fullName>
    </recommendedName>
</protein>
<dbReference type="InterPro" id="IPR008753">
    <property type="entry name" value="Peptidase_M13_N"/>
</dbReference>
<evidence type="ECO:0000256" key="5">
    <source>
        <dbReference type="ARBA" id="ARBA00022723"/>
    </source>
</evidence>
<evidence type="ECO:0000256" key="6">
    <source>
        <dbReference type="ARBA" id="ARBA00022801"/>
    </source>
</evidence>
<evidence type="ECO:0000313" key="13">
    <source>
        <dbReference type="Proteomes" id="UP001642540"/>
    </source>
</evidence>
<accession>A0ABP1QRR7</accession>
<evidence type="ECO:0000256" key="4">
    <source>
        <dbReference type="ARBA" id="ARBA00022670"/>
    </source>
</evidence>
<evidence type="ECO:0008006" key="14">
    <source>
        <dbReference type="Google" id="ProtNLM"/>
    </source>
</evidence>
<sequence length="668" mass="76881">MTATNFTVDPCEPSLWLEFVCARRVNTSDNLNQLEDLMKTVEKQTKAILEDRKGLHENDFLWKEASNHYYQCKHKARADDQDVIEIMSYAEKFGNWPILTNRNPGEAFDWLQMVAELNRFERAGFSPYLLKVRVPEFMKEMGPVELNVGRAVVHVSTNDLIKMLTLVQKKIGRNKPVRIDQIPAISTFMARVSGSTVLQEKATLMTIAELQVKTDTYLSDQKMKMNVDWLSFFKSVFLGADSVKVSPELKINVSFNPIMGVLSSVHSVQQSEDKKDNWAVANVLHFQLVSLLLQESTVLLDDMNSFRCVELSGDRTDICLSRVKDVFGYALGAAYVKTNYDDRKTTPAIKILMNSIKEGYIDVIDKTKWMQKSTREFLKDKIRSIKTVIGYPKWIAKRSQLEKFFSGLELSSMKNSSYPKNYITVNTWRLAKKRSWSYKYSNLTAWKGFPLYDVEWNHYPASVQAQYHKAINEARIEAGVIQKPIFGVNRPGFMNFGGLGMVLAHEIGHSFDIIGRMFNKDGESDKEYWDEESLAKYFEWVKEIAEQYGSEPYGVSETSAETVDPWKTINEDIADILAVYISYHSYQSYLKQLEAKGEKEKILPGLKRFSPQKLFYMKYANMWCDNKDVQDKYKDLLSDHSSGNTRATLPLKYSKQFARAFSCKFLSS</sequence>
<comment type="similarity">
    <text evidence="3">Belongs to the peptidase M13 family.</text>
</comment>
<comment type="subcellular location">
    <subcellularLocation>
        <location evidence="2">Cell membrane</location>
        <topology evidence="2">Single-pass type II membrane protein</topology>
    </subcellularLocation>
</comment>
<name>A0ABP1QRR7_9HEXA</name>
<dbReference type="Proteomes" id="UP001642540">
    <property type="component" value="Unassembled WGS sequence"/>
</dbReference>
<dbReference type="PRINTS" id="PR00786">
    <property type="entry name" value="NEPRILYSIN"/>
</dbReference>
<dbReference type="InterPro" id="IPR000718">
    <property type="entry name" value="Peptidase_M13"/>
</dbReference>
<dbReference type="InterPro" id="IPR018497">
    <property type="entry name" value="Peptidase_M13_C"/>
</dbReference>
<proteinExistence type="inferred from homology"/>
<feature type="domain" description="Peptidase M13 N-terminal" evidence="11">
    <location>
        <begin position="29"/>
        <end position="392"/>
    </location>
</feature>
<feature type="domain" description="Peptidase M13 C-terminal" evidence="10">
    <location>
        <begin position="465"/>
        <end position="664"/>
    </location>
</feature>
<comment type="cofactor">
    <cofactor evidence="1">
        <name>Zn(2+)</name>
        <dbReference type="ChEBI" id="CHEBI:29105"/>
    </cofactor>
</comment>
<evidence type="ECO:0000256" key="7">
    <source>
        <dbReference type="ARBA" id="ARBA00022833"/>
    </source>
</evidence>
<keyword evidence="5" id="KW-0479">Metal-binding</keyword>
<evidence type="ECO:0000313" key="12">
    <source>
        <dbReference type="EMBL" id="CAL8110471.1"/>
    </source>
</evidence>
<dbReference type="Gene3D" id="1.10.1380.10">
    <property type="entry name" value="Neutral endopeptidase , domain2"/>
    <property type="match status" value="1"/>
</dbReference>
<dbReference type="CDD" id="cd08662">
    <property type="entry name" value="M13"/>
    <property type="match status" value="1"/>
</dbReference>
<keyword evidence="13" id="KW-1185">Reference proteome</keyword>
<organism evidence="12 13">
    <name type="scientific">Orchesella dallaii</name>
    <dbReference type="NCBI Taxonomy" id="48710"/>
    <lineage>
        <taxon>Eukaryota</taxon>
        <taxon>Metazoa</taxon>
        <taxon>Ecdysozoa</taxon>
        <taxon>Arthropoda</taxon>
        <taxon>Hexapoda</taxon>
        <taxon>Collembola</taxon>
        <taxon>Entomobryomorpha</taxon>
        <taxon>Entomobryoidea</taxon>
        <taxon>Orchesellidae</taxon>
        <taxon>Orchesellinae</taxon>
        <taxon>Orchesella</taxon>
    </lineage>
</organism>
<evidence type="ECO:0000256" key="1">
    <source>
        <dbReference type="ARBA" id="ARBA00001947"/>
    </source>
</evidence>
<dbReference type="PANTHER" id="PTHR11733:SF222">
    <property type="entry name" value="IP12942P"/>
    <property type="match status" value="1"/>
</dbReference>
<keyword evidence="7" id="KW-0862">Zinc</keyword>
<dbReference type="Pfam" id="PF05649">
    <property type="entry name" value="Peptidase_M13_N"/>
    <property type="match status" value="1"/>
</dbReference>
<evidence type="ECO:0000256" key="2">
    <source>
        <dbReference type="ARBA" id="ARBA00004401"/>
    </source>
</evidence>
<evidence type="ECO:0000259" key="10">
    <source>
        <dbReference type="Pfam" id="PF01431"/>
    </source>
</evidence>
<evidence type="ECO:0000259" key="11">
    <source>
        <dbReference type="Pfam" id="PF05649"/>
    </source>
</evidence>